<dbReference type="GO" id="GO:0046930">
    <property type="term" value="C:pore complex"/>
    <property type="evidence" value="ECO:0007669"/>
    <property type="project" value="InterPro"/>
</dbReference>
<feature type="signal peptide" evidence="6">
    <location>
        <begin position="1"/>
        <end position="19"/>
    </location>
</feature>
<dbReference type="GO" id="GO:0044218">
    <property type="term" value="C:other organism cell membrane"/>
    <property type="evidence" value="ECO:0007669"/>
    <property type="project" value="UniProtKB-KW"/>
</dbReference>
<keyword evidence="6" id="KW-0732">Signal</keyword>
<dbReference type="GO" id="GO:0015267">
    <property type="term" value="F:channel activity"/>
    <property type="evidence" value="ECO:0007669"/>
    <property type="project" value="InterPro"/>
</dbReference>
<dbReference type="GO" id="GO:0051715">
    <property type="term" value="P:cytolysis in another organism"/>
    <property type="evidence" value="ECO:0007669"/>
    <property type="project" value="InterPro"/>
</dbReference>
<keyword evidence="4" id="KW-0472">Membrane</keyword>
<dbReference type="PANTHER" id="PTHR40388:SF2">
    <property type="entry name" value="ACTINOPORIN-LIKE PROTEIN"/>
    <property type="match status" value="1"/>
</dbReference>
<evidence type="ECO:0000256" key="5">
    <source>
        <dbReference type="ARBA" id="ARBA00023331"/>
    </source>
</evidence>
<keyword evidence="3" id="KW-1052">Target cell membrane</keyword>
<dbReference type="GO" id="GO:0006812">
    <property type="term" value="P:monoatomic cation transport"/>
    <property type="evidence" value="ECO:0007669"/>
    <property type="project" value="InterPro"/>
</dbReference>
<dbReference type="AlphaFoldDB" id="A0A6P8UHN4"/>
<comment type="subcellular location">
    <subcellularLocation>
        <location evidence="2">Nematocyst</location>
    </subcellularLocation>
    <subcellularLocation>
        <location evidence="1">Target cell membrane</location>
    </subcellularLocation>
</comment>
<keyword evidence="5" id="KW-0166">Nematocyst</keyword>
<dbReference type="GeneID" id="117549152"/>
<dbReference type="Pfam" id="PF06369">
    <property type="entry name" value="Anemone_cytotox"/>
    <property type="match status" value="1"/>
</dbReference>
<dbReference type="InterPro" id="IPR015926">
    <property type="entry name" value="Cytolysin/lectin"/>
</dbReference>
<dbReference type="Proteomes" id="UP000515161">
    <property type="component" value="Unplaced"/>
</dbReference>
<evidence type="ECO:0000256" key="3">
    <source>
        <dbReference type="ARBA" id="ARBA00022537"/>
    </source>
</evidence>
<dbReference type="SUPFAM" id="SSF63724">
    <property type="entry name" value="Cytolysin/lectin"/>
    <property type="match status" value="1"/>
</dbReference>
<evidence type="ECO:0000256" key="1">
    <source>
        <dbReference type="ARBA" id="ARBA00004175"/>
    </source>
</evidence>
<dbReference type="InParanoid" id="A0A6P8UHN4"/>
<proteinExistence type="predicted"/>
<evidence type="ECO:0000256" key="2">
    <source>
        <dbReference type="ARBA" id="ARBA00004532"/>
    </source>
</evidence>
<protein>
    <submittedName>
        <fullName evidence="8">DELTA-actitoxin-Aas1a-like</fullName>
    </submittedName>
</protein>
<sequence length="185" mass="20183">MAVAVGAVAAVAAIGQAIAGALPTHRQCDIEVVNECTTYTLCNPRTFTSSGSCATPLPPTVTPLKSGNAVFQKTPHTAKGTVGVFTYDLLNKCRNQTAEKIAVMFSVPYDFNLYSNWYAVGVFNKSKKCDYDLYCEMYYKKDITFVRGKASGGVLTCKGNQVTIMATMSDTYQTVMKVHVMQNKR</sequence>
<accession>A0A6P8UHN4</accession>
<organism evidence="7 8">
    <name type="scientific">Gymnodraco acuticeps</name>
    <name type="common">Antarctic dragonfish</name>
    <dbReference type="NCBI Taxonomy" id="8218"/>
    <lineage>
        <taxon>Eukaryota</taxon>
        <taxon>Metazoa</taxon>
        <taxon>Chordata</taxon>
        <taxon>Craniata</taxon>
        <taxon>Vertebrata</taxon>
        <taxon>Euteleostomi</taxon>
        <taxon>Actinopterygii</taxon>
        <taxon>Neopterygii</taxon>
        <taxon>Teleostei</taxon>
        <taxon>Neoteleostei</taxon>
        <taxon>Acanthomorphata</taxon>
        <taxon>Eupercaria</taxon>
        <taxon>Perciformes</taxon>
        <taxon>Notothenioidei</taxon>
        <taxon>Bathydraconidae</taxon>
        <taxon>Gymnodraco</taxon>
    </lineage>
</organism>
<keyword evidence="4" id="KW-1053">Target membrane</keyword>
<dbReference type="InterPro" id="IPR050677">
    <property type="entry name" value="Actinoporin_PFT"/>
</dbReference>
<dbReference type="RefSeq" id="XP_034076679.1">
    <property type="nucleotide sequence ID" value="XM_034220788.1"/>
</dbReference>
<dbReference type="InterPro" id="IPR009104">
    <property type="entry name" value="Anemon_actinoporin-like"/>
</dbReference>
<feature type="chain" id="PRO_5028126113" evidence="6">
    <location>
        <begin position="20"/>
        <end position="185"/>
    </location>
</feature>
<dbReference type="Gene3D" id="2.60.270.20">
    <property type="entry name" value="Cytolysin/lectin"/>
    <property type="match status" value="1"/>
</dbReference>
<dbReference type="PANTHER" id="PTHR40388">
    <property type="entry name" value="BRYOPORIN"/>
    <property type="match status" value="1"/>
</dbReference>
<dbReference type="GO" id="GO:0046931">
    <property type="term" value="P:pore complex assembly"/>
    <property type="evidence" value="ECO:0007669"/>
    <property type="project" value="InterPro"/>
</dbReference>
<dbReference type="KEGG" id="gacu:117549152"/>
<evidence type="ECO:0000313" key="8">
    <source>
        <dbReference type="RefSeq" id="XP_034076679.1"/>
    </source>
</evidence>
<reference evidence="8" key="1">
    <citation type="submission" date="2025-08" db="UniProtKB">
        <authorList>
            <consortium name="RefSeq"/>
        </authorList>
    </citation>
    <scope>IDENTIFICATION</scope>
</reference>
<keyword evidence="7" id="KW-1185">Reference proteome</keyword>
<name>A0A6P8UHN4_GYMAC</name>
<dbReference type="OrthoDB" id="6132998at2759"/>
<evidence type="ECO:0000256" key="4">
    <source>
        <dbReference type="ARBA" id="ARBA00023298"/>
    </source>
</evidence>
<evidence type="ECO:0000256" key="6">
    <source>
        <dbReference type="SAM" id="SignalP"/>
    </source>
</evidence>
<gene>
    <name evidence="8" type="primary">LOC117549152</name>
</gene>
<dbReference type="GO" id="GO:0042151">
    <property type="term" value="C:nematocyst"/>
    <property type="evidence" value="ECO:0007669"/>
    <property type="project" value="UniProtKB-SubCell"/>
</dbReference>
<evidence type="ECO:0000313" key="7">
    <source>
        <dbReference type="Proteomes" id="UP000515161"/>
    </source>
</evidence>